<feature type="domain" description="Rhodanese" evidence="4">
    <location>
        <begin position="157"/>
        <end position="251"/>
    </location>
</feature>
<dbReference type="KEGG" id="chya:V22_43710"/>
<comment type="catalytic activity">
    <reaction evidence="2">
        <text>uridine(34) in tRNA + AH2 + O2 = 5-hydroxyuridine(34) in tRNA + A + H2O</text>
        <dbReference type="Rhea" id="RHEA:64224"/>
        <dbReference type="Rhea" id="RHEA-COMP:11727"/>
        <dbReference type="Rhea" id="RHEA-COMP:13381"/>
        <dbReference type="ChEBI" id="CHEBI:13193"/>
        <dbReference type="ChEBI" id="CHEBI:15377"/>
        <dbReference type="ChEBI" id="CHEBI:15379"/>
        <dbReference type="ChEBI" id="CHEBI:17499"/>
        <dbReference type="ChEBI" id="CHEBI:65315"/>
        <dbReference type="ChEBI" id="CHEBI:136877"/>
    </reaction>
</comment>
<dbReference type="InterPro" id="IPR036873">
    <property type="entry name" value="Rhodanese-like_dom_sf"/>
</dbReference>
<dbReference type="SUPFAM" id="SSF52821">
    <property type="entry name" value="Rhodanese/Cell cycle control phosphatase"/>
    <property type="match status" value="1"/>
</dbReference>
<comment type="similarity">
    <text evidence="1">Belongs to the pseudouridine synthase RluA family.</text>
</comment>
<dbReference type="InterPro" id="IPR006225">
    <property type="entry name" value="PsdUridine_synth_RluC/D"/>
</dbReference>
<dbReference type="Pfam" id="PF17773">
    <property type="entry name" value="UPF0176_N"/>
    <property type="match status" value="1"/>
</dbReference>
<dbReference type="PANTHER" id="PTHR43268">
    <property type="entry name" value="THIOSULFATE SULFURTRANSFERASE/RHODANESE-LIKE DOMAIN-CONTAINING PROTEIN 2"/>
    <property type="match status" value="1"/>
</dbReference>
<dbReference type="Gene3D" id="3.30.2350.10">
    <property type="entry name" value="Pseudouridine synthase"/>
    <property type="match status" value="1"/>
</dbReference>
<dbReference type="Gene3D" id="3.30.70.100">
    <property type="match status" value="1"/>
</dbReference>
<dbReference type="GO" id="GO:0006400">
    <property type="term" value="P:tRNA modification"/>
    <property type="evidence" value="ECO:0007669"/>
    <property type="project" value="UniProtKB-UniRule"/>
</dbReference>
<evidence type="ECO:0000256" key="2">
    <source>
        <dbReference type="HAMAP-Rule" id="MF_00469"/>
    </source>
</evidence>
<gene>
    <name evidence="5" type="primary">rluA</name>
    <name evidence="2" type="synonym">trhO</name>
    <name evidence="5" type="ORF">V22_43710</name>
</gene>
<dbReference type="GO" id="GO:0009982">
    <property type="term" value="F:pseudouridine synthase activity"/>
    <property type="evidence" value="ECO:0007669"/>
    <property type="project" value="InterPro"/>
</dbReference>
<evidence type="ECO:0000313" key="6">
    <source>
        <dbReference type="Proteomes" id="UP000319976"/>
    </source>
</evidence>
<evidence type="ECO:0000256" key="1">
    <source>
        <dbReference type="ARBA" id="ARBA00010876"/>
    </source>
</evidence>
<dbReference type="GO" id="GO:0016705">
    <property type="term" value="F:oxidoreductase activity, acting on paired donors, with incorporation or reduction of molecular oxygen"/>
    <property type="evidence" value="ECO:0007669"/>
    <property type="project" value="UniProtKB-UniRule"/>
</dbReference>
<evidence type="ECO:0000313" key="5">
    <source>
        <dbReference type="EMBL" id="QDT67098.1"/>
    </source>
</evidence>
<dbReference type="SUPFAM" id="SSF55120">
    <property type="entry name" value="Pseudouridine synthase"/>
    <property type="match status" value="1"/>
</dbReference>
<dbReference type="Pfam" id="PF00581">
    <property type="entry name" value="Rhodanese"/>
    <property type="match status" value="1"/>
</dbReference>
<dbReference type="AlphaFoldDB" id="A0A517TFF6"/>
<protein>
    <recommendedName>
        <fullName evidence="2">tRNA uridine(34) hydroxylase</fullName>
        <ecNumber evidence="2">1.14.-.-</ecNumber>
    </recommendedName>
    <alternativeName>
        <fullName evidence="2">tRNA hydroxylation protein O</fullName>
    </alternativeName>
</protein>
<keyword evidence="2" id="KW-0560">Oxidoreductase</keyword>
<dbReference type="HAMAP" id="MF_00469">
    <property type="entry name" value="TrhO"/>
    <property type="match status" value="1"/>
</dbReference>
<feature type="active site" evidence="3">
    <location>
        <position position="462"/>
    </location>
</feature>
<dbReference type="PANTHER" id="PTHR43268:SF3">
    <property type="entry name" value="RHODANESE-LIKE DOMAIN-CONTAINING PROTEIN 7-RELATED"/>
    <property type="match status" value="1"/>
</dbReference>
<dbReference type="EMBL" id="CP036316">
    <property type="protein sequence ID" value="QDT67098.1"/>
    <property type="molecule type" value="Genomic_DNA"/>
</dbReference>
<dbReference type="InterPro" id="IPR040503">
    <property type="entry name" value="TRHO_N"/>
</dbReference>
<dbReference type="Proteomes" id="UP000319976">
    <property type="component" value="Chromosome"/>
</dbReference>
<dbReference type="InterPro" id="IPR020936">
    <property type="entry name" value="TrhO"/>
</dbReference>
<keyword evidence="2" id="KW-0819">tRNA processing</keyword>
<dbReference type="PROSITE" id="PS01129">
    <property type="entry name" value="PSI_RLU"/>
    <property type="match status" value="1"/>
</dbReference>
<dbReference type="InterPro" id="IPR006145">
    <property type="entry name" value="PsdUridine_synth_RsuA/RluA"/>
</dbReference>
<dbReference type="Pfam" id="PF00849">
    <property type="entry name" value="PseudoU_synth_2"/>
    <property type="match status" value="1"/>
</dbReference>
<dbReference type="PROSITE" id="PS50206">
    <property type="entry name" value="RHODANESE_3"/>
    <property type="match status" value="1"/>
</dbReference>
<evidence type="ECO:0000256" key="3">
    <source>
        <dbReference type="PIRSR" id="PIRSR606225-1"/>
    </source>
</evidence>
<proteinExistence type="inferred from homology"/>
<keyword evidence="6" id="KW-1185">Reference proteome</keyword>
<accession>A0A517TFF6</accession>
<dbReference type="GO" id="GO:0140098">
    <property type="term" value="F:catalytic activity, acting on RNA"/>
    <property type="evidence" value="ECO:0007669"/>
    <property type="project" value="UniProtKB-ARBA"/>
</dbReference>
<dbReference type="Gene3D" id="3.40.250.10">
    <property type="entry name" value="Rhodanese-like domain"/>
    <property type="match status" value="1"/>
</dbReference>
<evidence type="ECO:0000259" key="4">
    <source>
        <dbReference type="PROSITE" id="PS50206"/>
    </source>
</evidence>
<name>A0A517TFF6_9PLAN</name>
<comment type="function">
    <text evidence="2">Catalyzes oxygen-dependent 5-hydroxyuridine (ho5U) modification at position 34 in tRNAs.</text>
</comment>
<dbReference type="InterPro" id="IPR006224">
    <property type="entry name" value="PsdUridine_synth_RluA-like_CS"/>
</dbReference>
<dbReference type="InterPro" id="IPR020103">
    <property type="entry name" value="PsdUridine_synth_cat_dom_sf"/>
</dbReference>
<sequence>MRVNTTRWKSERQARYSCRMNMTATDQKHSTDSTLPIANIAAYKFVTLTRLDERREELRARCKELSLKGTILLSPEGINMFLAGKTHAVREFLEELQADSEIGDLEIKWSYNEYQPFSRMLVKIKEEVIAFGIDGIEPGRSTSPKLPAKELKQWLDEGRPLTLLDTRNDYEVRLGTFENALPIGVDHFRHFPEAVEKLPEEMKEQPVVMFCTGGIRCEKAGPFMEQAGFKHIYQLEGGILKYFEECGQSHYDGDCFVFDQRVAVDAELRETETKQCFACLMPLTVEDQQSPHYKPPVTCPHCYQTSEERMRQKLKKREEALAEIADPLPGSTPYESRRPMQIALKHAGRPLREVLLEMFPGVPVEEWDERFSLNRIVLNDEPVMPDRIVSPGERYENVKPETIEPDVNAAVTFLYEDDSIIVVSKPAPLPMHPCGRFQRNSLTHLLNELYAPQIVRIAHRLDANTTGVVVLTRTRDVARKVQPQFERGEVDKVYVARVQGHPPEDEFRCDAAIGANSVEAGAREIDEDGLASETEFRVLERFDDGTALVEAIPLTGRTNQIRIHLWHLGYPIVGDPTYQQGGIRENRQTLSTTDPPMCLHARSLSFRHPESGETVTFEAALPDYFRA</sequence>
<dbReference type="SMART" id="SM00450">
    <property type="entry name" value="RHOD"/>
    <property type="match status" value="1"/>
</dbReference>
<reference evidence="5 6" key="1">
    <citation type="submission" date="2019-02" db="EMBL/GenBank/DDBJ databases">
        <title>Deep-cultivation of Planctomycetes and their phenomic and genomic characterization uncovers novel biology.</title>
        <authorList>
            <person name="Wiegand S."/>
            <person name="Jogler M."/>
            <person name="Boedeker C."/>
            <person name="Pinto D."/>
            <person name="Vollmers J."/>
            <person name="Rivas-Marin E."/>
            <person name="Kohn T."/>
            <person name="Peeters S.H."/>
            <person name="Heuer A."/>
            <person name="Rast P."/>
            <person name="Oberbeckmann S."/>
            <person name="Bunk B."/>
            <person name="Jeske O."/>
            <person name="Meyerdierks A."/>
            <person name="Storesund J.E."/>
            <person name="Kallscheuer N."/>
            <person name="Luecker S."/>
            <person name="Lage O.M."/>
            <person name="Pohl T."/>
            <person name="Merkel B.J."/>
            <person name="Hornburger P."/>
            <person name="Mueller R.-W."/>
            <person name="Bruemmer F."/>
            <person name="Labrenz M."/>
            <person name="Spormann A.M."/>
            <person name="Op den Camp H."/>
            <person name="Overmann J."/>
            <person name="Amann R."/>
            <person name="Jetten M.S.M."/>
            <person name="Mascher T."/>
            <person name="Medema M.H."/>
            <person name="Devos D.P."/>
            <person name="Kaster A.-K."/>
            <person name="Ovreas L."/>
            <person name="Rohde M."/>
            <person name="Galperin M.Y."/>
            <person name="Jogler C."/>
        </authorList>
    </citation>
    <scope>NUCLEOTIDE SEQUENCE [LARGE SCALE GENOMIC DNA]</scope>
    <source>
        <strain evidence="5 6">V22</strain>
    </source>
</reference>
<organism evidence="5 6">
    <name type="scientific">Calycomorphotria hydatis</name>
    <dbReference type="NCBI Taxonomy" id="2528027"/>
    <lineage>
        <taxon>Bacteria</taxon>
        <taxon>Pseudomonadati</taxon>
        <taxon>Planctomycetota</taxon>
        <taxon>Planctomycetia</taxon>
        <taxon>Planctomycetales</taxon>
        <taxon>Planctomycetaceae</taxon>
        <taxon>Calycomorphotria</taxon>
    </lineage>
</organism>
<dbReference type="EC" id="1.14.-.-" evidence="2"/>
<dbReference type="NCBIfam" id="TIGR00005">
    <property type="entry name" value="rluA_subfam"/>
    <property type="match status" value="1"/>
</dbReference>
<dbReference type="GO" id="GO:0001522">
    <property type="term" value="P:pseudouridine synthesis"/>
    <property type="evidence" value="ECO:0007669"/>
    <property type="project" value="InterPro"/>
</dbReference>
<dbReference type="GO" id="GO:0003723">
    <property type="term" value="F:RNA binding"/>
    <property type="evidence" value="ECO:0007669"/>
    <property type="project" value="InterPro"/>
</dbReference>
<dbReference type="InterPro" id="IPR001763">
    <property type="entry name" value="Rhodanese-like_dom"/>
</dbReference>
<dbReference type="NCBIfam" id="NF003703">
    <property type="entry name" value="PRK05320.1"/>
    <property type="match status" value="1"/>
</dbReference>
<comment type="similarity">
    <text evidence="2">Belongs to the TrhO family.</text>
</comment>
<keyword evidence="5" id="KW-0413">Isomerase</keyword>
<dbReference type="CDD" id="cd01518">
    <property type="entry name" value="RHOD_YceA"/>
    <property type="match status" value="1"/>
</dbReference>